<protein>
    <recommendedName>
        <fullName evidence="3">Alginate lyase domain-containing protein</fullName>
    </recommendedName>
</protein>
<dbReference type="AlphaFoldDB" id="A0A1F6FLG7"/>
<evidence type="ECO:0008006" key="3">
    <source>
        <dbReference type="Google" id="ProtNLM"/>
    </source>
</evidence>
<gene>
    <name evidence="1" type="ORF">A3B87_02600</name>
</gene>
<dbReference type="Proteomes" id="UP000179136">
    <property type="component" value="Unassembled WGS sequence"/>
</dbReference>
<evidence type="ECO:0000313" key="1">
    <source>
        <dbReference type="EMBL" id="OGG86697.1"/>
    </source>
</evidence>
<dbReference type="EMBL" id="MFMW01000029">
    <property type="protein sequence ID" value="OGG86697.1"/>
    <property type="molecule type" value="Genomic_DNA"/>
</dbReference>
<organism evidence="1 2">
    <name type="scientific">Candidatus Kuenenbacteria bacterium RIFCSPHIGHO2_02_FULL_39_13</name>
    <dbReference type="NCBI Taxonomy" id="1798561"/>
    <lineage>
        <taxon>Bacteria</taxon>
        <taxon>Candidatus Kueneniibacteriota</taxon>
    </lineage>
</organism>
<proteinExistence type="predicted"/>
<reference evidence="1 2" key="1">
    <citation type="journal article" date="2016" name="Nat. Commun.">
        <title>Thousands of microbial genomes shed light on interconnected biogeochemical processes in an aquifer system.</title>
        <authorList>
            <person name="Anantharaman K."/>
            <person name="Brown C.T."/>
            <person name="Hug L.A."/>
            <person name="Sharon I."/>
            <person name="Castelle C.J."/>
            <person name="Probst A.J."/>
            <person name="Thomas B.C."/>
            <person name="Singh A."/>
            <person name="Wilkins M.J."/>
            <person name="Karaoz U."/>
            <person name="Brodie E.L."/>
            <person name="Williams K.H."/>
            <person name="Hubbard S.S."/>
            <person name="Banfield J.F."/>
        </authorList>
    </citation>
    <scope>NUCLEOTIDE SEQUENCE [LARGE SCALE GENOMIC DNA]</scope>
</reference>
<dbReference type="STRING" id="1798561.A3B87_02600"/>
<sequence>MSKFTIKIIIFTIIAIFVSGSFFIIPAKAQTEPQTLESYVAYFYNRYSKHFDEHGYIFKAPDYDVPEFRAPQTAREILSLATYYKYRALKGERYARQKIRQAILAASLELNSRPLYTQSFSDAWVQMTMVSLLDQIPLILTSSEVNRVYQQILDRMAAGILAPDTSNRAALSAVYWQQTVNNFYQKGLINQDKKNELDNLIKDKITTVLEQDVDQYDWYNEGRPMKFNPHYHLITALAFACYGQATGQLEFLIKAKEMTDNLRLITFQNGMVEARIGNRPAGLGAQFYLGAALLNYKFGYDDFAVYLNYAYGDRFFSDPEYPNRLEYHSTIKSMSPDFHDDISFSNLAELALLNPSFKKMKFQYVKKMRDIPEVAQKGKITIVNTGDSIKFNDLKFNLDKSGDYSYLPDKGIVLGASVSIQVYGQFRHNFNQENEQIADFEKLLKEYLVQDSFSMNSQSFQTLADSYIYGGYSLPEIVDTIKNGPRAVHPTIPANVWQRSENYQRYLTSAL</sequence>
<name>A0A1F6FLG7_9BACT</name>
<accession>A0A1F6FLG7</accession>
<comment type="caution">
    <text evidence="1">The sequence shown here is derived from an EMBL/GenBank/DDBJ whole genome shotgun (WGS) entry which is preliminary data.</text>
</comment>
<evidence type="ECO:0000313" key="2">
    <source>
        <dbReference type="Proteomes" id="UP000179136"/>
    </source>
</evidence>